<reference evidence="2" key="1">
    <citation type="submission" date="2018-11" db="EMBL/GenBank/DDBJ databases">
        <authorList>
            <person name="Grassa J C."/>
        </authorList>
    </citation>
    <scope>NUCLEOTIDE SEQUENCE [LARGE SCALE GENOMIC DNA]</scope>
</reference>
<dbReference type="EMBL" id="UZAU01000235">
    <property type="status" value="NOT_ANNOTATED_CDS"/>
    <property type="molecule type" value="Genomic_DNA"/>
</dbReference>
<dbReference type="AlphaFoldDB" id="A0A803NX29"/>
<evidence type="ECO:0000313" key="2">
    <source>
        <dbReference type="EnsemblPlants" id="cds.evm.model.02.2272"/>
    </source>
</evidence>
<organism evidence="2 3">
    <name type="scientific">Cannabis sativa</name>
    <name type="common">Hemp</name>
    <name type="synonym">Marijuana</name>
    <dbReference type="NCBI Taxonomy" id="3483"/>
    <lineage>
        <taxon>Eukaryota</taxon>
        <taxon>Viridiplantae</taxon>
        <taxon>Streptophyta</taxon>
        <taxon>Embryophyta</taxon>
        <taxon>Tracheophyta</taxon>
        <taxon>Spermatophyta</taxon>
        <taxon>Magnoliopsida</taxon>
        <taxon>eudicotyledons</taxon>
        <taxon>Gunneridae</taxon>
        <taxon>Pentapetalae</taxon>
        <taxon>rosids</taxon>
        <taxon>fabids</taxon>
        <taxon>Rosales</taxon>
        <taxon>Cannabaceae</taxon>
        <taxon>Cannabis</taxon>
    </lineage>
</organism>
<protein>
    <submittedName>
        <fullName evidence="2">Uncharacterized protein</fullName>
    </submittedName>
</protein>
<feature type="compositionally biased region" description="Polar residues" evidence="1">
    <location>
        <begin position="23"/>
        <end position="36"/>
    </location>
</feature>
<accession>A0A803NX29</accession>
<feature type="region of interest" description="Disordered" evidence="1">
    <location>
        <begin position="20"/>
        <end position="43"/>
    </location>
</feature>
<keyword evidence="3" id="KW-1185">Reference proteome</keyword>
<reference evidence="2" key="2">
    <citation type="submission" date="2021-03" db="UniProtKB">
        <authorList>
            <consortium name="EnsemblPlants"/>
        </authorList>
    </citation>
    <scope>IDENTIFICATION</scope>
</reference>
<evidence type="ECO:0000313" key="3">
    <source>
        <dbReference type="Proteomes" id="UP000596661"/>
    </source>
</evidence>
<proteinExistence type="predicted"/>
<dbReference type="EnsemblPlants" id="evm.model.02.2272">
    <property type="protein sequence ID" value="cds.evm.model.02.2272"/>
    <property type="gene ID" value="evm.TU.02.2272"/>
</dbReference>
<evidence type="ECO:0000256" key="1">
    <source>
        <dbReference type="SAM" id="MobiDB-lite"/>
    </source>
</evidence>
<dbReference type="Gramene" id="evm.model.02.2272">
    <property type="protein sequence ID" value="cds.evm.model.02.2272"/>
    <property type="gene ID" value="evm.TU.02.2272"/>
</dbReference>
<dbReference type="Proteomes" id="UP000596661">
    <property type="component" value="Chromosome 2"/>
</dbReference>
<sequence>MPAPADTLVIRCYTPEYHRDSTVHNSSPMPDQTSAFSGVAPASFSSPFEGQPVSEILTSTPECPKALIAA</sequence>
<name>A0A803NX29_CANSA</name>